<accession>A0A8U0I1L0</accession>
<dbReference type="PROSITE" id="PS51257">
    <property type="entry name" value="PROKAR_LIPOPROTEIN"/>
    <property type="match status" value="1"/>
</dbReference>
<feature type="compositionally biased region" description="Low complexity" evidence="1">
    <location>
        <begin position="205"/>
        <end position="231"/>
    </location>
</feature>
<dbReference type="AlphaFoldDB" id="A0A8U0I1L0"/>
<proteinExistence type="predicted"/>
<evidence type="ECO:0000313" key="3">
    <source>
        <dbReference type="Proteomes" id="UP000830729"/>
    </source>
</evidence>
<dbReference type="EMBL" id="CP096663">
    <property type="protein sequence ID" value="UPV77140.1"/>
    <property type="molecule type" value="Genomic_DNA"/>
</dbReference>
<dbReference type="RefSeq" id="WP_248653165.1">
    <property type="nucleotide sequence ID" value="NZ_CP096663.1"/>
</dbReference>
<protein>
    <submittedName>
        <fullName evidence="2">Uncharacterized protein</fullName>
    </submittedName>
</protein>
<evidence type="ECO:0000256" key="1">
    <source>
        <dbReference type="SAM" id="MobiDB-lite"/>
    </source>
</evidence>
<sequence>MVSLTRRRLLHVATVTIGGLAGCSQFTGGEASSTRSVSNDGVTIPESDTATDPPMVRRRAAVPPIRLTDLDSEPTETPQWESAPRLNQYEVIDSQSRARRLTVADGVGGDELSSFISATNFDSETLYLETQQVKECFRLQLCYVSWQSKKIQTDYTRTLRPYDESCTADGHVFESRLVRLPVALDAKSINSYGSSIGGSGRCNRSGSARSEGASGSSDSTTTPTTTAEGEQ</sequence>
<keyword evidence="3" id="KW-1185">Reference proteome</keyword>
<evidence type="ECO:0000313" key="2">
    <source>
        <dbReference type="EMBL" id="UPV77140.1"/>
    </source>
</evidence>
<feature type="compositionally biased region" description="Polar residues" evidence="1">
    <location>
        <begin position="28"/>
        <end position="50"/>
    </location>
</feature>
<gene>
    <name evidence="2" type="ORF">M0R89_23130</name>
</gene>
<organism evidence="2 3">
    <name type="scientific">Halorussus limi</name>
    <dbReference type="NCBI Taxonomy" id="2938695"/>
    <lineage>
        <taxon>Archaea</taxon>
        <taxon>Methanobacteriati</taxon>
        <taxon>Methanobacteriota</taxon>
        <taxon>Stenosarchaea group</taxon>
        <taxon>Halobacteria</taxon>
        <taxon>Halobacteriales</taxon>
        <taxon>Haladaptataceae</taxon>
        <taxon>Halorussus</taxon>
    </lineage>
</organism>
<feature type="region of interest" description="Disordered" evidence="1">
    <location>
        <begin position="195"/>
        <end position="231"/>
    </location>
</feature>
<keyword evidence="2" id="KW-0614">Plasmid</keyword>
<dbReference type="Proteomes" id="UP000830729">
    <property type="component" value="Plasmid unnamed4"/>
</dbReference>
<dbReference type="GeneID" id="72188159"/>
<name>A0A8U0I1L0_9EURY</name>
<geneLocation type="plasmid" evidence="2 3">
    <name>unnamed4</name>
</geneLocation>
<feature type="region of interest" description="Disordered" evidence="1">
    <location>
        <begin position="28"/>
        <end position="54"/>
    </location>
</feature>
<reference evidence="2 3" key="1">
    <citation type="submission" date="2022-04" db="EMBL/GenBank/DDBJ databases">
        <title>Diverse halophilic archaea isolated from saline environments.</title>
        <authorList>
            <person name="Cui H.-L."/>
        </authorList>
    </citation>
    <scope>NUCLEOTIDE SEQUENCE [LARGE SCALE GENOMIC DNA]</scope>
    <source>
        <strain evidence="2 3">XZYJT49</strain>
        <plasmid evidence="2 3">unnamed4</plasmid>
    </source>
</reference>
<dbReference type="KEGG" id="halx:M0R89_23130"/>